<dbReference type="SUPFAM" id="SSF56112">
    <property type="entry name" value="Protein kinase-like (PK-like)"/>
    <property type="match status" value="1"/>
</dbReference>
<evidence type="ECO:0000256" key="2">
    <source>
        <dbReference type="ARBA" id="ARBA00022679"/>
    </source>
</evidence>
<dbReference type="InterPro" id="IPR017441">
    <property type="entry name" value="Protein_kinase_ATP_BS"/>
</dbReference>
<dbReference type="GeneID" id="94829468"/>
<dbReference type="EMBL" id="MLAK01001093">
    <property type="protein sequence ID" value="OHS97825.1"/>
    <property type="molecule type" value="Genomic_DNA"/>
</dbReference>
<evidence type="ECO:0000313" key="10">
    <source>
        <dbReference type="Proteomes" id="UP000179807"/>
    </source>
</evidence>
<evidence type="ECO:0000256" key="5">
    <source>
        <dbReference type="ARBA" id="ARBA00022840"/>
    </source>
</evidence>
<dbReference type="SMART" id="SM00220">
    <property type="entry name" value="S_TKc"/>
    <property type="match status" value="1"/>
</dbReference>
<evidence type="ECO:0000259" key="8">
    <source>
        <dbReference type="PROSITE" id="PS50011"/>
    </source>
</evidence>
<name>A0A1J4JGM6_9EUKA</name>
<feature type="domain" description="Protein kinase" evidence="8">
    <location>
        <begin position="14"/>
        <end position="266"/>
    </location>
</feature>
<comment type="similarity">
    <text evidence="7">Belongs to the protein kinase superfamily.</text>
</comment>
<keyword evidence="1 7" id="KW-0723">Serine/threonine-protein kinase</keyword>
<accession>A0A1J4JGM6</accession>
<dbReference type="FunFam" id="1.10.510.10:FF:000956">
    <property type="entry name" value="CAMK family protein kinase"/>
    <property type="match status" value="1"/>
</dbReference>
<dbReference type="GO" id="GO:0004674">
    <property type="term" value="F:protein serine/threonine kinase activity"/>
    <property type="evidence" value="ECO:0007669"/>
    <property type="project" value="UniProtKB-KW"/>
</dbReference>
<gene>
    <name evidence="9" type="ORF">TRFO_09254</name>
</gene>
<evidence type="ECO:0000256" key="3">
    <source>
        <dbReference type="ARBA" id="ARBA00022741"/>
    </source>
</evidence>
<evidence type="ECO:0000256" key="4">
    <source>
        <dbReference type="ARBA" id="ARBA00022777"/>
    </source>
</evidence>
<dbReference type="InterPro" id="IPR000719">
    <property type="entry name" value="Prot_kinase_dom"/>
</dbReference>
<evidence type="ECO:0000256" key="6">
    <source>
        <dbReference type="PROSITE-ProRule" id="PRU10141"/>
    </source>
</evidence>
<dbReference type="InterPro" id="IPR011009">
    <property type="entry name" value="Kinase-like_dom_sf"/>
</dbReference>
<keyword evidence="4 9" id="KW-0418">Kinase</keyword>
<evidence type="ECO:0000256" key="7">
    <source>
        <dbReference type="RuleBase" id="RU000304"/>
    </source>
</evidence>
<dbReference type="Pfam" id="PF00069">
    <property type="entry name" value="Pkinase"/>
    <property type="match status" value="1"/>
</dbReference>
<reference evidence="9" key="1">
    <citation type="submission" date="2016-10" db="EMBL/GenBank/DDBJ databases">
        <authorList>
            <person name="Benchimol M."/>
            <person name="Almeida L.G."/>
            <person name="Vasconcelos A.T."/>
            <person name="Perreira-Neves A."/>
            <person name="Rosa I.A."/>
            <person name="Tasca T."/>
            <person name="Bogo M.R."/>
            <person name="de Souza W."/>
        </authorList>
    </citation>
    <scope>NUCLEOTIDE SEQUENCE [LARGE SCALE GENOMIC DNA]</scope>
    <source>
        <strain evidence="9">K</strain>
    </source>
</reference>
<evidence type="ECO:0000256" key="1">
    <source>
        <dbReference type="ARBA" id="ARBA00022527"/>
    </source>
</evidence>
<keyword evidence="5 6" id="KW-0067">ATP-binding</keyword>
<keyword evidence="10" id="KW-1185">Reference proteome</keyword>
<dbReference type="GO" id="GO:0035556">
    <property type="term" value="P:intracellular signal transduction"/>
    <property type="evidence" value="ECO:0007669"/>
    <property type="project" value="TreeGrafter"/>
</dbReference>
<dbReference type="CDD" id="cd14003">
    <property type="entry name" value="STKc_AMPK-like"/>
    <property type="match status" value="1"/>
</dbReference>
<dbReference type="PROSITE" id="PS00108">
    <property type="entry name" value="PROTEIN_KINASE_ST"/>
    <property type="match status" value="1"/>
</dbReference>
<dbReference type="VEuPathDB" id="TrichDB:TRFO_09254"/>
<dbReference type="PANTHER" id="PTHR24346:SF82">
    <property type="entry name" value="KP78A-RELATED"/>
    <property type="match status" value="1"/>
</dbReference>
<dbReference type="Proteomes" id="UP000179807">
    <property type="component" value="Unassembled WGS sequence"/>
</dbReference>
<comment type="caution">
    <text evidence="9">The sequence shown here is derived from an EMBL/GenBank/DDBJ whole genome shotgun (WGS) entry which is preliminary data.</text>
</comment>
<dbReference type="PANTHER" id="PTHR24346">
    <property type="entry name" value="MAP/MICROTUBULE AFFINITY-REGULATING KINASE"/>
    <property type="match status" value="1"/>
</dbReference>
<dbReference type="InterPro" id="IPR008271">
    <property type="entry name" value="Ser/Thr_kinase_AS"/>
</dbReference>
<evidence type="ECO:0000313" key="9">
    <source>
        <dbReference type="EMBL" id="OHS97825.1"/>
    </source>
</evidence>
<dbReference type="GO" id="GO:0005737">
    <property type="term" value="C:cytoplasm"/>
    <property type="evidence" value="ECO:0007669"/>
    <property type="project" value="TreeGrafter"/>
</dbReference>
<dbReference type="AlphaFoldDB" id="A0A1J4JGM6"/>
<dbReference type="PROSITE" id="PS50011">
    <property type="entry name" value="PROTEIN_KINASE_DOM"/>
    <property type="match status" value="1"/>
</dbReference>
<dbReference type="GO" id="GO:0005524">
    <property type="term" value="F:ATP binding"/>
    <property type="evidence" value="ECO:0007669"/>
    <property type="project" value="UniProtKB-UniRule"/>
</dbReference>
<dbReference type="OrthoDB" id="10252171at2759"/>
<dbReference type="Gene3D" id="1.10.510.10">
    <property type="entry name" value="Transferase(Phosphotransferase) domain 1"/>
    <property type="match status" value="1"/>
</dbReference>
<protein>
    <submittedName>
        <fullName evidence="9">CAMK family protein kinase</fullName>
    </submittedName>
</protein>
<feature type="binding site" evidence="6">
    <location>
        <position position="43"/>
    </location>
    <ligand>
        <name>ATP</name>
        <dbReference type="ChEBI" id="CHEBI:30616"/>
    </ligand>
</feature>
<organism evidence="9 10">
    <name type="scientific">Tritrichomonas foetus</name>
    <dbReference type="NCBI Taxonomy" id="1144522"/>
    <lineage>
        <taxon>Eukaryota</taxon>
        <taxon>Metamonada</taxon>
        <taxon>Parabasalia</taxon>
        <taxon>Tritrichomonadida</taxon>
        <taxon>Tritrichomonadidae</taxon>
        <taxon>Tritrichomonas</taxon>
    </lineage>
</organism>
<proteinExistence type="inferred from homology"/>
<keyword evidence="3 6" id="KW-0547">Nucleotide-binding</keyword>
<sequence length="424" mass="48364">MNQTIIAPSSIGPYTFHGTIGSGAFSIVKLAYHEAEKTFYACKIVPKFRLIHNDMMKRFETEIIINQQIHHPGVVGIIDVLKDNFNFYIFMDYCQNGDLFQFIIDQNRFSENDSKPIICQLLETLRYIHKLGIAHRDLKPENILMDSNFNVKISDFGLSKFVVQNHLTSTPCGSPCYASPECISGKPYDPLKSDIWSVGIIIFAMLTAHIPWTKHNKNQLFKQIQEGQFTVPDYISEKAESFIRGLICVDPEKRLTIEQAFEHPFLKDTHHAFNDPSPVKMINIRRIDQLFDHDRQSTENILNPEKVNHFSLSSSQENLTFSKALKIVESKIPTLYIRTQVSFTDSMAQKVNIAPAINTKRNLPPMPLECIADARKTVARKSLSGNITILQKLKIRSMVGFGMPIEPRILIKKDLTKKKSLSHA</sequence>
<dbReference type="PROSITE" id="PS00107">
    <property type="entry name" value="PROTEIN_KINASE_ATP"/>
    <property type="match status" value="1"/>
</dbReference>
<keyword evidence="2" id="KW-0808">Transferase</keyword>
<dbReference type="RefSeq" id="XP_068350962.1">
    <property type="nucleotide sequence ID" value="XM_068494764.1"/>
</dbReference>